<dbReference type="GO" id="GO:0016491">
    <property type="term" value="F:oxidoreductase activity"/>
    <property type="evidence" value="ECO:0007669"/>
    <property type="project" value="UniProtKB-KW"/>
</dbReference>
<accession>A0A7W9KCF8</accession>
<keyword evidence="3" id="KW-0285">Flavoprotein</keyword>
<proteinExistence type="inferred from homology"/>
<dbReference type="GO" id="GO:0071949">
    <property type="term" value="F:FAD binding"/>
    <property type="evidence" value="ECO:0007669"/>
    <property type="project" value="InterPro"/>
</dbReference>
<dbReference type="InterPro" id="IPR036318">
    <property type="entry name" value="FAD-bd_PCMH-like_sf"/>
</dbReference>
<keyword evidence="5" id="KW-0560">Oxidoreductase</keyword>
<organism evidence="7 8">
    <name type="scientific">Kutzneria kofuensis</name>
    <dbReference type="NCBI Taxonomy" id="103725"/>
    <lineage>
        <taxon>Bacteria</taxon>
        <taxon>Bacillati</taxon>
        <taxon>Actinomycetota</taxon>
        <taxon>Actinomycetes</taxon>
        <taxon>Pseudonocardiales</taxon>
        <taxon>Pseudonocardiaceae</taxon>
        <taxon>Kutzneria</taxon>
    </lineage>
</organism>
<dbReference type="InterPro" id="IPR016169">
    <property type="entry name" value="FAD-bd_PCMH_sub2"/>
</dbReference>
<keyword evidence="8" id="KW-1185">Reference proteome</keyword>
<protein>
    <submittedName>
        <fullName evidence="7">FAD/FMN-containing dehydrogenase</fullName>
    </submittedName>
</protein>
<name>A0A7W9KCF8_9PSEU</name>
<evidence type="ECO:0000256" key="5">
    <source>
        <dbReference type="ARBA" id="ARBA00023002"/>
    </source>
</evidence>
<dbReference type="Pfam" id="PF08031">
    <property type="entry name" value="BBE"/>
    <property type="match status" value="1"/>
</dbReference>
<evidence type="ECO:0000259" key="6">
    <source>
        <dbReference type="PROSITE" id="PS51387"/>
    </source>
</evidence>
<feature type="domain" description="FAD-binding PCMH-type" evidence="6">
    <location>
        <begin position="32"/>
        <end position="202"/>
    </location>
</feature>
<dbReference type="PANTHER" id="PTHR42973">
    <property type="entry name" value="BINDING OXIDOREDUCTASE, PUTATIVE (AFU_ORTHOLOGUE AFUA_1G17690)-RELATED"/>
    <property type="match status" value="1"/>
</dbReference>
<gene>
    <name evidence="7" type="ORF">BJ998_000445</name>
</gene>
<evidence type="ECO:0000256" key="4">
    <source>
        <dbReference type="ARBA" id="ARBA00022827"/>
    </source>
</evidence>
<evidence type="ECO:0000313" key="7">
    <source>
        <dbReference type="EMBL" id="MBB5889249.1"/>
    </source>
</evidence>
<dbReference type="InterPro" id="IPR016166">
    <property type="entry name" value="FAD-bd_PCMH"/>
</dbReference>
<evidence type="ECO:0000256" key="3">
    <source>
        <dbReference type="ARBA" id="ARBA00022630"/>
    </source>
</evidence>
<dbReference type="InterPro" id="IPR050416">
    <property type="entry name" value="FAD-linked_Oxidoreductase"/>
</dbReference>
<dbReference type="InterPro" id="IPR012951">
    <property type="entry name" value="BBE"/>
</dbReference>
<reference evidence="7 8" key="1">
    <citation type="submission" date="2020-08" db="EMBL/GenBank/DDBJ databases">
        <title>Sequencing the genomes of 1000 actinobacteria strains.</title>
        <authorList>
            <person name="Klenk H.-P."/>
        </authorList>
    </citation>
    <scope>NUCLEOTIDE SEQUENCE [LARGE SCALE GENOMIC DNA]</scope>
    <source>
        <strain evidence="7 8">DSM 43851</strain>
    </source>
</reference>
<dbReference type="SUPFAM" id="SSF56176">
    <property type="entry name" value="FAD-binding/transporter-associated domain-like"/>
    <property type="match status" value="1"/>
</dbReference>
<dbReference type="Pfam" id="PF01565">
    <property type="entry name" value="FAD_binding_4"/>
    <property type="match status" value="1"/>
</dbReference>
<dbReference type="Gene3D" id="3.30.465.10">
    <property type="match status" value="1"/>
</dbReference>
<dbReference type="AlphaFoldDB" id="A0A7W9KCF8"/>
<comment type="cofactor">
    <cofactor evidence="1">
        <name>FAD</name>
        <dbReference type="ChEBI" id="CHEBI:57692"/>
    </cofactor>
</comment>
<dbReference type="InterPro" id="IPR006093">
    <property type="entry name" value="Oxy_OxRdtase_FAD_BS"/>
</dbReference>
<dbReference type="RefSeq" id="WP_184858010.1">
    <property type="nucleotide sequence ID" value="NZ_BAAAWY010000037.1"/>
</dbReference>
<dbReference type="PROSITE" id="PS00862">
    <property type="entry name" value="OX2_COVAL_FAD"/>
    <property type="match status" value="1"/>
</dbReference>
<comment type="caution">
    <text evidence="7">The sequence shown here is derived from an EMBL/GenBank/DDBJ whole genome shotgun (WGS) entry which is preliminary data.</text>
</comment>
<dbReference type="EMBL" id="JACHIR010000001">
    <property type="protein sequence ID" value="MBB5889249.1"/>
    <property type="molecule type" value="Genomic_DNA"/>
</dbReference>
<comment type="similarity">
    <text evidence="2">Belongs to the oxygen-dependent FAD-linked oxidoreductase family.</text>
</comment>
<keyword evidence="4" id="KW-0274">FAD</keyword>
<dbReference type="Gene3D" id="3.40.462.20">
    <property type="match status" value="1"/>
</dbReference>
<evidence type="ECO:0000313" key="8">
    <source>
        <dbReference type="Proteomes" id="UP000585638"/>
    </source>
</evidence>
<evidence type="ECO:0000256" key="2">
    <source>
        <dbReference type="ARBA" id="ARBA00005466"/>
    </source>
</evidence>
<dbReference type="PANTHER" id="PTHR42973:SF39">
    <property type="entry name" value="FAD-BINDING PCMH-TYPE DOMAIN-CONTAINING PROTEIN"/>
    <property type="match status" value="1"/>
</dbReference>
<dbReference type="PROSITE" id="PS51387">
    <property type="entry name" value="FAD_PCMH"/>
    <property type="match status" value="1"/>
</dbReference>
<sequence>MDTLARALTGRLLLPADADYARAKLAFLTLYDDRRPAAVALCESEADVQRCVEFAATQGIPVAARSGGHSYAGYSTPDGGLIIDVSRLDTVKVHPDGTATVGAGARMAAVYDGIGRAGRMLSAGTCPTVGVAGLTLGGGIGVLGRKCGLASDQLVAARIVTADGVLRAVSETREPDLFWALRGGGGGNFGVVTSFTFRTTPAEPLTVWSLDYSPDYRPAILDAWPEWQQDVPDEMWSQCRVGTSLTISQAAGCLVGTDTSLIDDLVRRIGGNPERRQRKLDFLATMDHYADPIGERAAFVSVSRMLTGPMDPQAMVDLVTAGPEMLCLIDSFGGAITRGEGAFPHRDAIASIQVTNQVTTTIDKARRELAPVREQLGEWFGVNGFVNYIDPDMPDWRQAYYGANAPRLAEIARRYDPDGVFAFPQAIRP</sequence>
<dbReference type="InterPro" id="IPR006094">
    <property type="entry name" value="Oxid_FAD_bind_N"/>
</dbReference>
<dbReference type="Proteomes" id="UP000585638">
    <property type="component" value="Unassembled WGS sequence"/>
</dbReference>
<evidence type="ECO:0000256" key="1">
    <source>
        <dbReference type="ARBA" id="ARBA00001974"/>
    </source>
</evidence>